<gene>
    <name evidence="3" type="ORF">NEZAVI_LOCUS9155</name>
</gene>
<dbReference type="Gene3D" id="3.40.525.10">
    <property type="entry name" value="CRAL-TRIO lipid binding domain"/>
    <property type="match status" value="1"/>
</dbReference>
<dbReference type="AlphaFoldDB" id="A0A9P0MP97"/>
<name>A0A9P0MP97_NEZVI</name>
<sequence length="296" mass="34280">MVEEISNKRSKEAVEEDVQRLRDWLDKQPHLPHDVEHVLLLAFVYGTKTLEAAKRKLDKYYSNRNRMVKIYDQVARDVNARFRETSRAANQFFLSNNTPKGYKVFFVSMNDDCFTKVFDHMHEVTRMLMLLELRMKRWPDLCGAGTYIVYDSAGMSSTEFSMLSPTAILACLNAFQEGYPVKLNGCFCINAPSYVEILINNLIKPAVKAKIFDRIKVVNEGASFLKNYMPLEMLPSDYGGNDKSSTELNDYWMDQLEENREWFLQTTKHVSDEKKRPPDSQNSYGIDGTFRKLAVD</sequence>
<dbReference type="OrthoDB" id="6602958at2759"/>
<evidence type="ECO:0000313" key="3">
    <source>
        <dbReference type="EMBL" id="CAH1399775.1"/>
    </source>
</evidence>
<proteinExistence type="predicted"/>
<dbReference type="SUPFAM" id="SSF46938">
    <property type="entry name" value="CRAL/TRIO N-terminal domain"/>
    <property type="match status" value="1"/>
</dbReference>
<reference evidence="3" key="1">
    <citation type="submission" date="2022-01" db="EMBL/GenBank/DDBJ databases">
        <authorList>
            <person name="King R."/>
        </authorList>
    </citation>
    <scope>NUCLEOTIDE SEQUENCE</scope>
</reference>
<feature type="region of interest" description="Disordered" evidence="1">
    <location>
        <begin position="268"/>
        <end position="290"/>
    </location>
</feature>
<feature type="compositionally biased region" description="Basic and acidic residues" evidence="1">
    <location>
        <begin position="269"/>
        <end position="278"/>
    </location>
</feature>
<dbReference type="InterPro" id="IPR036865">
    <property type="entry name" value="CRAL-TRIO_dom_sf"/>
</dbReference>
<dbReference type="PANTHER" id="PTHR10174:SF222">
    <property type="entry name" value="GH10083P-RELATED"/>
    <property type="match status" value="1"/>
</dbReference>
<dbReference type="Pfam" id="PF00650">
    <property type="entry name" value="CRAL_TRIO"/>
    <property type="match status" value="1"/>
</dbReference>
<dbReference type="GO" id="GO:1902936">
    <property type="term" value="F:phosphatidylinositol bisphosphate binding"/>
    <property type="evidence" value="ECO:0007669"/>
    <property type="project" value="TreeGrafter"/>
</dbReference>
<dbReference type="SUPFAM" id="SSF52087">
    <property type="entry name" value="CRAL/TRIO domain"/>
    <property type="match status" value="1"/>
</dbReference>
<accession>A0A9P0MP97</accession>
<dbReference type="InterPro" id="IPR001251">
    <property type="entry name" value="CRAL-TRIO_dom"/>
</dbReference>
<dbReference type="GO" id="GO:0016020">
    <property type="term" value="C:membrane"/>
    <property type="evidence" value="ECO:0007669"/>
    <property type="project" value="TreeGrafter"/>
</dbReference>
<organism evidence="3 4">
    <name type="scientific">Nezara viridula</name>
    <name type="common">Southern green stink bug</name>
    <name type="synonym">Cimex viridulus</name>
    <dbReference type="NCBI Taxonomy" id="85310"/>
    <lineage>
        <taxon>Eukaryota</taxon>
        <taxon>Metazoa</taxon>
        <taxon>Ecdysozoa</taxon>
        <taxon>Arthropoda</taxon>
        <taxon>Hexapoda</taxon>
        <taxon>Insecta</taxon>
        <taxon>Pterygota</taxon>
        <taxon>Neoptera</taxon>
        <taxon>Paraneoptera</taxon>
        <taxon>Hemiptera</taxon>
        <taxon>Heteroptera</taxon>
        <taxon>Panheteroptera</taxon>
        <taxon>Pentatomomorpha</taxon>
        <taxon>Pentatomoidea</taxon>
        <taxon>Pentatomidae</taxon>
        <taxon>Pentatominae</taxon>
        <taxon>Nezara</taxon>
    </lineage>
</organism>
<dbReference type="InterPro" id="IPR036273">
    <property type="entry name" value="CRAL/TRIO_N_dom_sf"/>
</dbReference>
<dbReference type="CDD" id="cd00170">
    <property type="entry name" value="SEC14"/>
    <property type="match status" value="1"/>
</dbReference>
<evidence type="ECO:0000313" key="4">
    <source>
        <dbReference type="Proteomes" id="UP001152798"/>
    </source>
</evidence>
<dbReference type="PROSITE" id="PS50191">
    <property type="entry name" value="CRAL_TRIO"/>
    <property type="match status" value="1"/>
</dbReference>
<evidence type="ECO:0000259" key="2">
    <source>
        <dbReference type="PROSITE" id="PS50191"/>
    </source>
</evidence>
<dbReference type="PANTHER" id="PTHR10174">
    <property type="entry name" value="ALPHA-TOCOPHEROL TRANSFER PROTEIN-RELATED"/>
    <property type="match status" value="1"/>
</dbReference>
<feature type="domain" description="CRAL-TRIO" evidence="2">
    <location>
        <begin position="93"/>
        <end position="246"/>
    </location>
</feature>
<protein>
    <recommendedName>
        <fullName evidence="2">CRAL-TRIO domain-containing protein</fullName>
    </recommendedName>
</protein>
<dbReference type="EMBL" id="OV725080">
    <property type="protein sequence ID" value="CAH1399775.1"/>
    <property type="molecule type" value="Genomic_DNA"/>
</dbReference>
<dbReference type="Gene3D" id="1.20.5.1200">
    <property type="entry name" value="Alpha-tocopherol transfer"/>
    <property type="match status" value="1"/>
</dbReference>
<evidence type="ECO:0000256" key="1">
    <source>
        <dbReference type="SAM" id="MobiDB-lite"/>
    </source>
</evidence>
<dbReference type="Proteomes" id="UP001152798">
    <property type="component" value="Chromosome 4"/>
</dbReference>
<keyword evidence="4" id="KW-1185">Reference proteome</keyword>